<dbReference type="EMBL" id="JAAVUN010000002">
    <property type="protein sequence ID" value="NKE08655.1"/>
    <property type="molecule type" value="Genomic_DNA"/>
</dbReference>
<evidence type="ECO:0000313" key="2">
    <source>
        <dbReference type="Proteomes" id="UP000521379"/>
    </source>
</evidence>
<comment type="caution">
    <text evidence="1">The sequence shown here is derived from an EMBL/GenBank/DDBJ whole genome shotgun (WGS) entry which is preliminary data.</text>
</comment>
<gene>
    <name evidence="1" type="ORF">GTW58_01565</name>
</gene>
<dbReference type="RefSeq" id="WP_157980440.1">
    <property type="nucleotide sequence ID" value="NZ_JAAVUN010000002.1"/>
</dbReference>
<dbReference type="AlphaFoldDB" id="A0A846TWH8"/>
<reference evidence="1 2" key="1">
    <citation type="submission" date="2020-02" db="EMBL/GenBank/DDBJ databases">
        <authorList>
            <person name="Sun Q."/>
        </authorList>
    </citation>
    <scope>NUCLEOTIDE SEQUENCE [LARGE SCALE GENOMIC DNA]</scope>
    <source>
        <strain evidence="1 2">YIM 13062</strain>
    </source>
</reference>
<sequence length="383" mass="42148">MSSESDVPTDTTGSAFTTHSLNNYTNVYVSSSAAALDLDSKHVGDLIRALHRETTRELVKGGVEYADLRWALTPRATHAEVAFVFDSTAAGSDHYGFELSKSWLPGLWRHGPQRTAISQGDILNAPPGWVWKELDENLVRTNDFPRLATEQYYVLYLTNMSRTQVSAMDAALRDSTAAYLGYIDCSTWTPLKSFMLLPQYAIRDGDALVVPADEDGSPHITPPTRDHGFRLVGVEQTLYGVVLEHRMDNGVPEWADEDSALTLTALGGAQSPLSELKLDLDERRFIYLTSDADGHGASVRKAGLDGLSPEELAQAIEVKIRSGLMFNLRFVHGTRDGEPAPENDALMFTVPVEFPDDTGTVRRYQVGVKYSPASHSGEVVTFH</sequence>
<dbReference type="Proteomes" id="UP000521379">
    <property type="component" value="Unassembled WGS sequence"/>
</dbReference>
<proteinExistence type="predicted"/>
<keyword evidence="2" id="KW-1185">Reference proteome</keyword>
<organism evidence="1 2">
    <name type="scientific">Kocuria subflava</name>
    <dbReference type="NCBI Taxonomy" id="1736139"/>
    <lineage>
        <taxon>Bacteria</taxon>
        <taxon>Bacillati</taxon>
        <taxon>Actinomycetota</taxon>
        <taxon>Actinomycetes</taxon>
        <taxon>Micrococcales</taxon>
        <taxon>Micrococcaceae</taxon>
        <taxon>Kocuria</taxon>
    </lineage>
</organism>
<accession>A0A846TWH8</accession>
<name>A0A846TWH8_9MICC</name>
<protein>
    <submittedName>
        <fullName evidence="1">Uncharacterized protein</fullName>
    </submittedName>
</protein>
<evidence type="ECO:0000313" key="1">
    <source>
        <dbReference type="EMBL" id="NKE08655.1"/>
    </source>
</evidence>